<protein>
    <submittedName>
        <fullName evidence="3">DUF4834 family protein</fullName>
    </submittedName>
</protein>
<dbReference type="Pfam" id="PF16118">
    <property type="entry name" value="DUF4834"/>
    <property type="match status" value="1"/>
</dbReference>
<gene>
    <name evidence="3" type="ORF">O6P32_05120</name>
</gene>
<sequence length="89" mass="10204">MFGFLSFIFIFIFIILILLLSAAAKVVGSIFRTGKRMTEKMTSSSQYTEKESTYQERSSYGSSSQSPARKKKVFDSDEGEYIEFEEIKD</sequence>
<dbReference type="InterPro" id="IPR032272">
    <property type="entry name" value="DUF4834"/>
</dbReference>
<dbReference type="RefSeq" id="WP_178266998.1">
    <property type="nucleotide sequence ID" value="NZ_JAPZVM010000003.1"/>
</dbReference>
<evidence type="ECO:0000313" key="4">
    <source>
        <dbReference type="Proteomes" id="UP001141933"/>
    </source>
</evidence>
<keyword evidence="4" id="KW-1185">Reference proteome</keyword>
<evidence type="ECO:0000313" key="3">
    <source>
        <dbReference type="EMBL" id="MCZ8372091.1"/>
    </source>
</evidence>
<evidence type="ECO:0000256" key="2">
    <source>
        <dbReference type="SAM" id="Phobius"/>
    </source>
</evidence>
<keyword evidence="2" id="KW-1133">Transmembrane helix</keyword>
<reference evidence="3" key="1">
    <citation type="submission" date="2022-12" db="EMBL/GenBank/DDBJ databases">
        <title>Phocaeicola acetigenes sp. nov., isolated feces from a healthy human.</title>
        <authorList>
            <person name="Do H."/>
            <person name="Ha Y.B."/>
            <person name="Kim J.-S."/>
            <person name="Suh M.K."/>
            <person name="Kim H.S."/>
            <person name="Lee J.-S."/>
        </authorList>
    </citation>
    <scope>NUCLEOTIDE SEQUENCE</scope>
    <source>
        <strain evidence="3">KGMB11183</strain>
    </source>
</reference>
<feature type="compositionally biased region" description="Low complexity" evidence="1">
    <location>
        <begin position="55"/>
        <end position="66"/>
    </location>
</feature>
<feature type="transmembrane region" description="Helical" evidence="2">
    <location>
        <begin position="6"/>
        <end position="31"/>
    </location>
</feature>
<dbReference type="EMBL" id="JAPZVM010000003">
    <property type="protein sequence ID" value="MCZ8372091.1"/>
    <property type="molecule type" value="Genomic_DNA"/>
</dbReference>
<organism evidence="3 4">
    <name type="scientific">Phocaeicola acetigenes</name>
    <dbReference type="NCBI Taxonomy" id="3016083"/>
    <lineage>
        <taxon>Bacteria</taxon>
        <taxon>Pseudomonadati</taxon>
        <taxon>Bacteroidota</taxon>
        <taxon>Bacteroidia</taxon>
        <taxon>Bacteroidales</taxon>
        <taxon>Bacteroidaceae</taxon>
        <taxon>Phocaeicola</taxon>
    </lineage>
</organism>
<feature type="region of interest" description="Disordered" evidence="1">
    <location>
        <begin position="38"/>
        <end position="75"/>
    </location>
</feature>
<keyword evidence="2" id="KW-0812">Transmembrane</keyword>
<evidence type="ECO:0000256" key="1">
    <source>
        <dbReference type="SAM" id="MobiDB-lite"/>
    </source>
</evidence>
<dbReference type="Proteomes" id="UP001141933">
    <property type="component" value="Unassembled WGS sequence"/>
</dbReference>
<comment type="caution">
    <text evidence="3">The sequence shown here is derived from an EMBL/GenBank/DDBJ whole genome shotgun (WGS) entry which is preliminary data.</text>
</comment>
<name>A0ABT4PGC0_9BACT</name>
<accession>A0ABT4PGC0</accession>
<keyword evidence="2" id="KW-0472">Membrane</keyword>
<proteinExistence type="predicted"/>